<keyword evidence="2" id="KW-1185">Reference proteome</keyword>
<name>A0A4Y7ISE9_PAPSO</name>
<evidence type="ECO:0000313" key="2">
    <source>
        <dbReference type="Proteomes" id="UP000316621"/>
    </source>
</evidence>
<accession>A0A4Y7ISE9</accession>
<dbReference type="Proteomes" id="UP000316621">
    <property type="component" value="Chromosome 2"/>
</dbReference>
<dbReference type="EMBL" id="CM010716">
    <property type="protein sequence ID" value="RZC50429.1"/>
    <property type="molecule type" value="Genomic_DNA"/>
</dbReference>
<gene>
    <name evidence="1" type="ORF">C5167_018852</name>
</gene>
<proteinExistence type="predicted"/>
<dbReference type="AlphaFoldDB" id="A0A4Y7ISE9"/>
<dbReference type="Gramene" id="RZC50429">
    <property type="protein sequence ID" value="RZC50429"/>
    <property type="gene ID" value="C5167_018852"/>
</dbReference>
<organism evidence="1 2">
    <name type="scientific">Papaver somniferum</name>
    <name type="common">Opium poppy</name>
    <dbReference type="NCBI Taxonomy" id="3469"/>
    <lineage>
        <taxon>Eukaryota</taxon>
        <taxon>Viridiplantae</taxon>
        <taxon>Streptophyta</taxon>
        <taxon>Embryophyta</taxon>
        <taxon>Tracheophyta</taxon>
        <taxon>Spermatophyta</taxon>
        <taxon>Magnoliopsida</taxon>
        <taxon>Ranunculales</taxon>
        <taxon>Papaveraceae</taxon>
        <taxon>Papaveroideae</taxon>
        <taxon>Papaver</taxon>
    </lineage>
</organism>
<evidence type="ECO:0000313" key="1">
    <source>
        <dbReference type="EMBL" id="RZC50429.1"/>
    </source>
</evidence>
<protein>
    <submittedName>
        <fullName evidence="1">Uncharacterized protein</fullName>
    </submittedName>
</protein>
<reference evidence="1 2" key="1">
    <citation type="journal article" date="2018" name="Science">
        <title>The opium poppy genome and morphinan production.</title>
        <authorList>
            <person name="Guo L."/>
            <person name="Winzer T."/>
            <person name="Yang X."/>
            <person name="Li Y."/>
            <person name="Ning Z."/>
            <person name="He Z."/>
            <person name="Teodor R."/>
            <person name="Lu Y."/>
            <person name="Bowser T.A."/>
            <person name="Graham I.A."/>
            <person name="Ye K."/>
        </authorList>
    </citation>
    <scope>NUCLEOTIDE SEQUENCE [LARGE SCALE GENOMIC DNA]</scope>
    <source>
        <strain evidence="2">cv. HN1</strain>
        <tissue evidence="1">Leaves</tissue>
    </source>
</reference>
<sequence length="82" mass="9423">MTLRCPTFICTEQSDKINAINSSSYPEGAGIIVLIILPRKLFNRKVGRYCRSSFKKMIIGVELKGNNFIGCDMVRQSWWHQI</sequence>